<dbReference type="GO" id="GO:0008930">
    <property type="term" value="F:methylthioadenosine nucleosidase activity"/>
    <property type="evidence" value="ECO:0007669"/>
    <property type="project" value="TreeGrafter"/>
</dbReference>
<dbReference type="GO" id="GO:0019284">
    <property type="term" value="P:L-methionine salvage from S-adenosylmethionine"/>
    <property type="evidence" value="ECO:0007669"/>
    <property type="project" value="TreeGrafter"/>
</dbReference>
<dbReference type="CDD" id="cd09008">
    <property type="entry name" value="MTAN"/>
    <property type="match status" value="1"/>
</dbReference>
<dbReference type="PANTHER" id="PTHR46832:SF1">
    <property type="entry name" value="5'-METHYLTHIOADENOSINE_S-ADENOSYLHOMOCYSTEINE NUCLEOSIDASE"/>
    <property type="match status" value="1"/>
</dbReference>
<evidence type="ECO:0000313" key="3">
    <source>
        <dbReference type="Proteomes" id="UP000011723"/>
    </source>
</evidence>
<dbReference type="GO" id="GO:0008782">
    <property type="term" value="F:adenosylhomocysteine nucleosidase activity"/>
    <property type="evidence" value="ECO:0007669"/>
    <property type="project" value="TreeGrafter"/>
</dbReference>
<dbReference type="KEGG" id="chn:A605_12775"/>
<reference evidence="2 3" key="1">
    <citation type="journal article" date="2012" name="Stand. Genomic Sci.">
        <title>Genome sequence of the halotolerant bacterium Corynebacterium halotolerans type strain YIM 70093(T) (= DSM 44683(T)).</title>
        <authorList>
            <person name="Ruckert C."/>
            <person name="Albersmeier A."/>
            <person name="Al-Dilaimi A."/>
            <person name="Niehaus K."/>
            <person name="Szczepanowski R."/>
            <person name="Kalinowski J."/>
        </authorList>
    </citation>
    <scope>NUCLEOTIDE SEQUENCE [LARGE SCALE GENOMIC DNA]</scope>
    <source>
        <strain evidence="2">YIM 70093</strain>
    </source>
</reference>
<dbReference type="InterPro" id="IPR000845">
    <property type="entry name" value="Nucleoside_phosphorylase_d"/>
</dbReference>
<name>M1PA62_9CORY</name>
<evidence type="ECO:0000259" key="1">
    <source>
        <dbReference type="Pfam" id="PF01048"/>
    </source>
</evidence>
<protein>
    <submittedName>
        <fullName evidence="2">Nucleosidase</fullName>
        <ecNumber evidence="2">3.2.2.1</ecNumber>
    </submittedName>
</protein>
<sequence length="196" mass="20897">MVTLDDMANIDRGPLFVSATAEEAAHLPQDARVLVTGIGTINCAVKLCRAIEGHRPSRLINLGTAGALRDGLSGVFEISSVLQHDFSGELIAQMTGKPFPNEVGLDTATDLPTARLATGDAFISDSEVRDRLGERADLVDMEGYAVARVGRAYGIPVTLLKQVSDSADESAKRTWFDAVDRGARELATVVGKLEMV</sequence>
<dbReference type="Gene3D" id="3.40.50.1580">
    <property type="entry name" value="Nucleoside phosphorylase domain"/>
    <property type="match status" value="1"/>
</dbReference>
<proteinExistence type="predicted"/>
<dbReference type="EMBL" id="CP003697">
    <property type="protein sequence ID" value="AGF73551.1"/>
    <property type="molecule type" value="Genomic_DNA"/>
</dbReference>
<dbReference type="GO" id="GO:0005829">
    <property type="term" value="C:cytosol"/>
    <property type="evidence" value="ECO:0007669"/>
    <property type="project" value="TreeGrafter"/>
</dbReference>
<dbReference type="STRING" id="1121362.A605_12775"/>
<accession>M1PA62</accession>
<gene>
    <name evidence="2" type="ORF">A605_12775</name>
</gene>
<feature type="domain" description="Nucleoside phosphorylase" evidence="1">
    <location>
        <begin position="33"/>
        <end position="179"/>
    </location>
</feature>
<dbReference type="Pfam" id="PF01048">
    <property type="entry name" value="PNP_UDP_1"/>
    <property type="match status" value="1"/>
</dbReference>
<dbReference type="HOGENOM" id="CLU_107471_1_0_11"/>
<dbReference type="SUPFAM" id="SSF53167">
    <property type="entry name" value="Purine and uridine phosphorylases"/>
    <property type="match status" value="1"/>
</dbReference>
<keyword evidence="2" id="KW-0378">Hydrolase</keyword>
<dbReference type="AlphaFoldDB" id="M1PA62"/>
<dbReference type="PATRIC" id="fig|1121362.3.peg.2596"/>
<dbReference type="NCBIfam" id="NF004168">
    <property type="entry name" value="PRK05634.1"/>
    <property type="match status" value="1"/>
</dbReference>
<evidence type="ECO:0000313" key="2">
    <source>
        <dbReference type="EMBL" id="AGF73551.1"/>
    </source>
</evidence>
<dbReference type="EC" id="3.2.2.1" evidence="2"/>
<keyword evidence="2" id="KW-0326">Glycosidase</keyword>
<organism evidence="2 3">
    <name type="scientific">Corynebacterium halotolerans YIM 70093 = DSM 44683</name>
    <dbReference type="NCBI Taxonomy" id="1121362"/>
    <lineage>
        <taxon>Bacteria</taxon>
        <taxon>Bacillati</taxon>
        <taxon>Actinomycetota</taxon>
        <taxon>Actinomycetes</taxon>
        <taxon>Mycobacteriales</taxon>
        <taxon>Corynebacteriaceae</taxon>
        <taxon>Corynebacterium</taxon>
    </lineage>
</organism>
<dbReference type="GO" id="GO:0009116">
    <property type="term" value="P:nucleoside metabolic process"/>
    <property type="evidence" value="ECO:0007669"/>
    <property type="project" value="InterPro"/>
</dbReference>
<dbReference type="PANTHER" id="PTHR46832">
    <property type="entry name" value="5'-METHYLTHIOADENOSINE/S-ADENOSYLHOMOCYSTEINE NUCLEOSIDASE"/>
    <property type="match status" value="1"/>
</dbReference>
<dbReference type="InterPro" id="IPR035994">
    <property type="entry name" value="Nucleoside_phosphorylase_sf"/>
</dbReference>
<keyword evidence="3" id="KW-1185">Reference proteome</keyword>
<dbReference type="eggNOG" id="COG0775">
    <property type="taxonomic scope" value="Bacteria"/>
</dbReference>
<dbReference type="Proteomes" id="UP000011723">
    <property type="component" value="Chromosome"/>
</dbReference>